<accession>A0A517DYG7</accession>
<dbReference type="SUPFAM" id="SSF53187">
    <property type="entry name" value="Zn-dependent exopeptidases"/>
    <property type="match status" value="1"/>
</dbReference>
<evidence type="ECO:0000256" key="1">
    <source>
        <dbReference type="PIRNR" id="PIRNR037226"/>
    </source>
</evidence>
<dbReference type="GO" id="GO:0005737">
    <property type="term" value="C:cytoplasm"/>
    <property type="evidence" value="ECO:0007669"/>
    <property type="project" value="TreeGrafter"/>
</dbReference>
<evidence type="ECO:0000313" key="3">
    <source>
        <dbReference type="EMBL" id="QDR82400.1"/>
    </source>
</evidence>
<feature type="domain" description="Peptidase M20 dimerisation" evidence="2">
    <location>
        <begin position="171"/>
        <end position="249"/>
    </location>
</feature>
<dbReference type="NCBIfam" id="TIGR01891">
    <property type="entry name" value="amidohydrolases"/>
    <property type="match status" value="1"/>
</dbReference>
<keyword evidence="4" id="KW-1185">Reference proteome</keyword>
<dbReference type="KEGG" id="sted:SPTER_38260"/>
<dbReference type="InterPro" id="IPR052030">
    <property type="entry name" value="Peptidase_M20/M20A_hydrolases"/>
</dbReference>
<dbReference type="OrthoDB" id="9781032at2"/>
<dbReference type="GO" id="GO:0071713">
    <property type="term" value="F:para-aminobenzoyl-glutamate hydrolase activity"/>
    <property type="evidence" value="ECO:0007669"/>
    <property type="project" value="TreeGrafter"/>
</dbReference>
<dbReference type="RefSeq" id="WP_144351793.1">
    <property type="nucleotide sequence ID" value="NZ_CP036259.1"/>
</dbReference>
<evidence type="ECO:0000313" key="4">
    <source>
        <dbReference type="Proteomes" id="UP000320776"/>
    </source>
</evidence>
<dbReference type="PANTHER" id="PTHR30575">
    <property type="entry name" value="PEPTIDASE M20"/>
    <property type="match status" value="1"/>
</dbReference>
<dbReference type="Proteomes" id="UP000320776">
    <property type="component" value="Chromosome"/>
</dbReference>
<keyword evidence="3" id="KW-0378">Hydrolase</keyword>
<dbReference type="PIRSF" id="PIRSF037226">
    <property type="entry name" value="Amidohydrolase_ACY1L2_prd"/>
    <property type="match status" value="1"/>
</dbReference>
<dbReference type="Gene3D" id="3.40.630.10">
    <property type="entry name" value="Zn peptidases"/>
    <property type="match status" value="1"/>
</dbReference>
<proteinExistence type="inferred from homology"/>
<dbReference type="EMBL" id="CP036259">
    <property type="protein sequence ID" value="QDR82400.1"/>
    <property type="molecule type" value="Genomic_DNA"/>
</dbReference>
<dbReference type="InterPro" id="IPR017144">
    <property type="entry name" value="Xaa-Arg_dipeptidase"/>
</dbReference>
<dbReference type="GO" id="GO:0016805">
    <property type="term" value="F:dipeptidase activity"/>
    <property type="evidence" value="ECO:0007669"/>
    <property type="project" value="InterPro"/>
</dbReference>
<dbReference type="GO" id="GO:0046657">
    <property type="term" value="P:folic acid catabolic process"/>
    <property type="evidence" value="ECO:0007669"/>
    <property type="project" value="TreeGrafter"/>
</dbReference>
<dbReference type="InterPro" id="IPR036264">
    <property type="entry name" value="Bact_exopeptidase_dim_dom"/>
</dbReference>
<dbReference type="Pfam" id="PF01546">
    <property type="entry name" value="Peptidase_M20"/>
    <property type="match status" value="1"/>
</dbReference>
<dbReference type="InterPro" id="IPR002933">
    <property type="entry name" value="Peptidase_M20"/>
</dbReference>
<protein>
    <recommendedName>
        <fullName evidence="1">Peptidase M20 domain-containing protein 2</fullName>
    </recommendedName>
</protein>
<dbReference type="Gene3D" id="3.30.70.360">
    <property type="match status" value="1"/>
</dbReference>
<sequence length="374" mass="39135">MDKHSRKEQAIEFINNMAPELKNISRFLHTNPELGRQEYQAARLLTEAAARQGFALEKNISGYETAFIASKGIRGPKIAFLAEYDALPGLGHACGHNLIAAMSWGAAAAFAAVAAGQAVSYLIGCPAEETSGAKVAMAEAGIFDNLTAALIIHPASGNNVGGTSYATHPLQVTFHGRPAHVAGKTDKGVNALDALVMFYQGLKPLQQTFTRPTILGGIITKGGTAPNIIPAEAEARLTVRALSSDFLEETVLPAVRRLASGVAQATGTTVTAVHYEPLFKELINASHLMTLFQNNMAQLGETVTVLPPADAGGSTDVGNVSHRVPTLHPDIGIGGGLVAHTPEFAAAAGSDYAQERLLVGAKAMAMTAIDLLPE</sequence>
<dbReference type="Pfam" id="PF07687">
    <property type="entry name" value="M20_dimer"/>
    <property type="match status" value="1"/>
</dbReference>
<dbReference type="InterPro" id="IPR017439">
    <property type="entry name" value="Amidohydrolase"/>
</dbReference>
<evidence type="ECO:0000259" key="2">
    <source>
        <dbReference type="Pfam" id="PF07687"/>
    </source>
</evidence>
<dbReference type="AlphaFoldDB" id="A0A517DYG7"/>
<organism evidence="3 4">
    <name type="scientific">Sporomusa termitida</name>
    <dbReference type="NCBI Taxonomy" id="2377"/>
    <lineage>
        <taxon>Bacteria</taxon>
        <taxon>Bacillati</taxon>
        <taxon>Bacillota</taxon>
        <taxon>Negativicutes</taxon>
        <taxon>Selenomonadales</taxon>
        <taxon>Sporomusaceae</taxon>
        <taxon>Sporomusa</taxon>
    </lineage>
</organism>
<name>A0A517DYG7_9FIRM</name>
<comment type="similarity">
    <text evidence="1">Belongs to the peptidase M20A family.</text>
</comment>
<dbReference type="PANTHER" id="PTHR30575:SF0">
    <property type="entry name" value="XAA-ARG DIPEPTIDASE"/>
    <property type="match status" value="1"/>
</dbReference>
<dbReference type="SUPFAM" id="SSF55031">
    <property type="entry name" value="Bacterial exopeptidase dimerisation domain"/>
    <property type="match status" value="1"/>
</dbReference>
<gene>
    <name evidence="3" type="primary">abgB</name>
    <name evidence="3" type="ORF">SPTER_38260</name>
</gene>
<dbReference type="InterPro" id="IPR011650">
    <property type="entry name" value="Peptidase_M20_dimer"/>
</dbReference>
<reference evidence="3 4" key="1">
    <citation type="submission" date="2019-02" db="EMBL/GenBank/DDBJ databases">
        <title>Closed genome of Sporomusa termitida DSM 4440.</title>
        <authorList>
            <person name="Poehlein A."/>
            <person name="Daniel R."/>
        </authorList>
    </citation>
    <scope>NUCLEOTIDE SEQUENCE [LARGE SCALE GENOMIC DNA]</scope>
    <source>
        <strain evidence="3 4">DSM 4440</strain>
    </source>
</reference>